<feature type="domain" description="Glutamate/phenylalanine/leucine/valine/L-tryptophan dehydrogenase C-terminal" evidence="10">
    <location>
        <begin position="203"/>
        <end position="440"/>
    </location>
</feature>
<evidence type="ECO:0000313" key="12">
    <source>
        <dbReference type="Proteomes" id="UP000293719"/>
    </source>
</evidence>
<sequence length="442" mass="47658">MTERDNDGFLDCLAARNAGEDEFLEAVRSVHRDIAPVLDANEAYREAAILERLSEPDRIISFRVTWQDDDGAIRVNRGWRVQHSSAIGPYKGGLRFAPSVNQSVLKFLAFEQTFKNALTGLPMGSAKGGADFDPRGRSEGEVMRFCQAFMQELYRHIGPNTDIPAGDINVGEREIGFLFGQYKKITNTFSGAMTGKGLEYGGAPMRPEATGFGLAYFVDRMLEEHDRSIEGRAIALSGAGNVAMHAARKALELGGRPVTLSNSDGFLHAESAFTSDDLDLIERSEARLEALADRLDATWHGGDKPWGVECDIALPCATQNELDADDARALVGNGVVAVAEGANMPCTADAIECFQSSDVIFGPAKAANAGGVALSGLEMSQNAAFQSGDREHLGERLKAIMCRIHDRCLEHCGEGDVVDYARGANIAGFRKVADAMLSFGVS</sequence>
<dbReference type="InterPro" id="IPR050724">
    <property type="entry name" value="Glu_Leu_Phe_Val_DH"/>
</dbReference>
<comment type="subunit">
    <text evidence="2">Homohexamer.</text>
</comment>
<dbReference type="Pfam" id="PF02812">
    <property type="entry name" value="ELFV_dehydrog_N"/>
    <property type="match status" value="1"/>
</dbReference>
<feature type="active site" description="Proton donor" evidence="6">
    <location>
        <position position="127"/>
    </location>
</feature>
<organism evidence="11 12">
    <name type="scientific">Roseitalea porphyridii</name>
    <dbReference type="NCBI Taxonomy" id="1852022"/>
    <lineage>
        <taxon>Bacteria</taxon>
        <taxon>Pseudomonadati</taxon>
        <taxon>Pseudomonadota</taxon>
        <taxon>Alphaproteobacteria</taxon>
        <taxon>Hyphomicrobiales</taxon>
        <taxon>Ahrensiaceae</taxon>
        <taxon>Roseitalea</taxon>
    </lineage>
</organism>
<dbReference type="GO" id="GO:0006537">
    <property type="term" value="P:glutamate biosynthetic process"/>
    <property type="evidence" value="ECO:0007669"/>
    <property type="project" value="TreeGrafter"/>
</dbReference>
<comment type="catalytic activity">
    <reaction evidence="4">
        <text>L-glutamate + NADP(+) + H2O = 2-oxoglutarate + NH4(+) + NADPH + H(+)</text>
        <dbReference type="Rhea" id="RHEA:11612"/>
        <dbReference type="ChEBI" id="CHEBI:15377"/>
        <dbReference type="ChEBI" id="CHEBI:15378"/>
        <dbReference type="ChEBI" id="CHEBI:16810"/>
        <dbReference type="ChEBI" id="CHEBI:28938"/>
        <dbReference type="ChEBI" id="CHEBI:29985"/>
        <dbReference type="ChEBI" id="CHEBI:57783"/>
        <dbReference type="ChEBI" id="CHEBI:58349"/>
        <dbReference type="EC" id="1.4.1.4"/>
    </reaction>
</comment>
<dbReference type="FunFam" id="3.40.50.10860:FF:000002">
    <property type="entry name" value="Glutamate dehydrogenase"/>
    <property type="match status" value="1"/>
</dbReference>
<evidence type="ECO:0000256" key="2">
    <source>
        <dbReference type="ARBA" id="ARBA00011643"/>
    </source>
</evidence>
<dbReference type="InterPro" id="IPR036291">
    <property type="entry name" value="NAD(P)-bd_dom_sf"/>
</dbReference>
<evidence type="ECO:0000256" key="4">
    <source>
        <dbReference type="ARBA" id="ARBA00048584"/>
    </source>
</evidence>
<evidence type="ECO:0000256" key="7">
    <source>
        <dbReference type="PIRSR" id="PIRSR000185-2"/>
    </source>
</evidence>
<dbReference type="InterPro" id="IPR014362">
    <property type="entry name" value="Glu_DH"/>
</dbReference>
<evidence type="ECO:0000259" key="10">
    <source>
        <dbReference type="SMART" id="SM00839"/>
    </source>
</evidence>
<dbReference type="PIRSF" id="PIRSF000185">
    <property type="entry name" value="Glu_DH"/>
    <property type="match status" value="1"/>
</dbReference>
<dbReference type="GO" id="GO:0004354">
    <property type="term" value="F:glutamate dehydrogenase (NADP+) activity"/>
    <property type="evidence" value="ECO:0007669"/>
    <property type="project" value="UniProtKB-EC"/>
</dbReference>
<dbReference type="Proteomes" id="UP000293719">
    <property type="component" value="Chromosome"/>
</dbReference>
<dbReference type="NCBIfam" id="NF006929">
    <property type="entry name" value="PRK09414.1"/>
    <property type="match status" value="1"/>
</dbReference>
<feature type="binding site" evidence="7">
    <location>
        <position position="91"/>
    </location>
    <ligand>
        <name>substrate</name>
    </ligand>
</feature>
<dbReference type="OrthoDB" id="9803297at2"/>
<dbReference type="Gene3D" id="3.40.50.10860">
    <property type="entry name" value="Leucine Dehydrogenase, chain A, domain 1"/>
    <property type="match status" value="1"/>
</dbReference>
<keyword evidence="7" id="KW-0520">NAD</keyword>
<dbReference type="SUPFAM" id="SSF51735">
    <property type="entry name" value="NAD(P)-binding Rossmann-fold domains"/>
    <property type="match status" value="1"/>
</dbReference>
<dbReference type="EMBL" id="CP036532">
    <property type="protein sequence ID" value="QBK29802.1"/>
    <property type="molecule type" value="Genomic_DNA"/>
</dbReference>
<dbReference type="GeneID" id="90766413"/>
<proteinExistence type="inferred from homology"/>
<feature type="binding site" evidence="7">
    <location>
        <position position="241"/>
    </location>
    <ligand>
        <name>NAD(+)</name>
        <dbReference type="ChEBI" id="CHEBI:57540"/>
    </ligand>
</feature>
<dbReference type="GO" id="GO:0000166">
    <property type="term" value="F:nucleotide binding"/>
    <property type="evidence" value="ECO:0007669"/>
    <property type="project" value="UniProtKB-KW"/>
</dbReference>
<dbReference type="GO" id="GO:0005829">
    <property type="term" value="C:cytosol"/>
    <property type="evidence" value="ECO:0007669"/>
    <property type="project" value="TreeGrafter"/>
</dbReference>
<evidence type="ECO:0000256" key="6">
    <source>
        <dbReference type="PIRSR" id="PIRSR000185-1"/>
    </source>
</evidence>
<feature type="site" description="Important for catalysis" evidence="8">
    <location>
        <position position="167"/>
    </location>
</feature>
<dbReference type="Pfam" id="PF00208">
    <property type="entry name" value="ELFV_dehydrog"/>
    <property type="match status" value="1"/>
</dbReference>
<evidence type="ECO:0000256" key="9">
    <source>
        <dbReference type="RuleBase" id="RU004417"/>
    </source>
</evidence>
<feature type="binding site" evidence="7">
    <location>
        <position position="166"/>
    </location>
    <ligand>
        <name>substrate</name>
    </ligand>
</feature>
<keyword evidence="7" id="KW-0547">Nucleotide-binding</keyword>
<dbReference type="PANTHER" id="PTHR43571:SF1">
    <property type="entry name" value="NADP-SPECIFIC GLUTAMATE DEHYDROGENASE 1-RELATED"/>
    <property type="match status" value="1"/>
</dbReference>
<dbReference type="AlphaFoldDB" id="A0A4P6UXP0"/>
<evidence type="ECO:0000256" key="8">
    <source>
        <dbReference type="PIRSR" id="PIRSR000185-3"/>
    </source>
</evidence>
<feature type="binding site" evidence="7">
    <location>
        <position position="375"/>
    </location>
    <ligand>
        <name>substrate</name>
    </ligand>
</feature>
<dbReference type="SMART" id="SM00839">
    <property type="entry name" value="ELFV_dehydrog"/>
    <property type="match status" value="1"/>
</dbReference>
<feature type="binding site" evidence="7">
    <location>
        <position position="115"/>
    </location>
    <ligand>
        <name>substrate</name>
    </ligand>
</feature>
<dbReference type="RefSeq" id="WP_131615516.1">
    <property type="nucleotide sequence ID" value="NZ_CP036532.1"/>
</dbReference>
<dbReference type="FunFam" id="3.40.50.720:FF:000030">
    <property type="entry name" value="Glutamate dehydrogenase"/>
    <property type="match status" value="1"/>
</dbReference>
<feature type="binding site" evidence="7">
    <location>
        <position position="112"/>
    </location>
    <ligand>
        <name>substrate</name>
    </ligand>
</feature>
<dbReference type="Gene3D" id="3.40.50.720">
    <property type="entry name" value="NAD(P)-binding Rossmann-like Domain"/>
    <property type="match status" value="1"/>
</dbReference>
<accession>A0A4P6UXP0</accession>
<dbReference type="KEGG" id="rpod:E0E05_03820"/>
<feature type="binding site" evidence="7">
    <location>
        <position position="210"/>
    </location>
    <ligand>
        <name>NAD(+)</name>
        <dbReference type="ChEBI" id="CHEBI:57540"/>
    </ligand>
</feature>
<evidence type="ECO:0000256" key="5">
    <source>
        <dbReference type="PIRNR" id="PIRNR000185"/>
    </source>
</evidence>
<dbReference type="InterPro" id="IPR006097">
    <property type="entry name" value="Glu/Leu/Phe/Val/Trp_DH_dimer"/>
</dbReference>
<dbReference type="InterPro" id="IPR006096">
    <property type="entry name" value="Glu/Leu/Phe/Val/Trp_DH_C"/>
</dbReference>
<evidence type="ECO:0000256" key="1">
    <source>
        <dbReference type="ARBA" id="ARBA00006382"/>
    </source>
</evidence>
<keyword evidence="3 5" id="KW-0560">Oxidoreductase</keyword>
<evidence type="ECO:0000256" key="3">
    <source>
        <dbReference type="ARBA" id="ARBA00023002"/>
    </source>
</evidence>
<reference evidence="11 12" key="1">
    <citation type="journal article" date="2017" name="Int. J. Syst. Evol. Microbiol.">
        <title>Roseitalea porphyridii gen. nov., sp. nov., isolated from a red alga, and reclassification of Hoeflea suaedae Chung et al. 2013 as Pseudohoeflea suaedae gen. nov., comb. nov.</title>
        <authorList>
            <person name="Hyeon J.W."/>
            <person name="Jeong S.E."/>
            <person name="Baek K."/>
            <person name="Jeon C.O."/>
        </authorList>
    </citation>
    <scope>NUCLEOTIDE SEQUENCE [LARGE SCALE GENOMIC DNA]</scope>
    <source>
        <strain evidence="11 12">MA7-20</strain>
    </source>
</reference>
<comment type="similarity">
    <text evidence="1 5 9">Belongs to the Glu/Leu/Phe/Val dehydrogenases family.</text>
</comment>
<dbReference type="InterPro" id="IPR006095">
    <property type="entry name" value="Glu/Leu/Phe/Val/Trp_DH"/>
</dbReference>
<dbReference type="InterPro" id="IPR046346">
    <property type="entry name" value="Aminoacid_DH-like_N_sf"/>
</dbReference>
<keyword evidence="12" id="KW-1185">Reference proteome</keyword>
<name>A0A4P6UXP0_9HYPH</name>
<evidence type="ECO:0000313" key="11">
    <source>
        <dbReference type="EMBL" id="QBK29802.1"/>
    </source>
</evidence>
<dbReference type="Gene3D" id="1.10.285.10">
    <property type="entry name" value="Glutamate Dehydrogenase, chain A, domain 3"/>
    <property type="match status" value="2"/>
</dbReference>
<dbReference type="SUPFAM" id="SSF53223">
    <property type="entry name" value="Aminoacid dehydrogenase-like, N-terminal domain"/>
    <property type="match status" value="1"/>
</dbReference>
<dbReference type="PANTHER" id="PTHR43571">
    <property type="entry name" value="NADP-SPECIFIC GLUTAMATE DEHYDROGENASE 1-RELATED"/>
    <property type="match status" value="1"/>
</dbReference>
<protein>
    <recommendedName>
        <fullName evidence="5">Glutamate dehydrogenase</fullName>
    </recommendedName>
</protein>
<dbReference type="PRINTS" id="PR00082">
    <property type="entry name" value="GLFDHDRGNASE"/>
</dbReference>
<gene>
    <name evidence="11" type="ORF">E0E05_03820</name>
</gene>